<protein>
    <recommendedName>
        <fullName evidence="2">SH3b domain-containing protein</fullName>
    </recommendedName>
</protein>
<evidence type="ECO:0000313" key="3">
    <source>
        <dbReference type="EMBL" id="KPL85026.1"/>
    </source>
</evidence>
<evidence type="ECO:0000256" key="1">
    <source>
        <dbReference type="SAM" id="Phobius"/>
    </source>
</evidence>
<dbReference type="InterPro" id="IPR003646">
    <property type="entry name" value="SH3-like_bac-type"/>
</dbReference>
<dbReference type="OrthoDB" id="163971at2"/>
<keyword evidence="1" id="KW-0472">Membrane</keyword>
<dbReference type="RefSeq" id="WP_062418505.1">
    <property type="nucleotide sequence ID" value="NZ_DF967974.1"/>
</dbReference>
<dbReference type="Proteomes" id="UP000050501">
    <property type="component" value="Unassembled WGS sequence"/>
</dbReference>
<organism evidence="3 4">
    <name type="scientific">Levilinea saccharolytica</name>
    <dbReference type="NCBI Taxonomy" id="229921"/>
    <lineage>
        <taxon>Bacteria</taxon>
        <taxon>Bacillati</taxon>
        <taxon>Chloroflexota</taxon>
        <taxon>Anaerolineae</taxon>
        <taxon>Anaerolineales</taxon>
        <taxon>Anaerolineaceae</taxon>
        <taxon>Levilinea</taxon>
    </lineage>
</organism>
<keyword evidence="1" id="KW-0812">Transmembrane</keyword>
<dbReference type="EMBL" id="LGCM01000027">
    <property type="protein sequence ID" value="KPL85026.1"/>
    <property type="molecule type" value="Genomic_DNA"/>
</dbReference>
<name>A0A0N8GQY9_9CHLR</name>
<proteinExistence type="predicted"/>
<reference evidence="3 4" key="1">
    <citation type="submission" date="2015-07" db="EMBL/GenBank/DDBJ databases">
        <title>Genome sequence of Levilinea saccharolytica DSM 16555.</title>
        <authorList>
            <person name="Hemp J."/>
            <person name="Ward L.M."/>
            <person name="Pace L.A."/>
            <person name="Fischer W.W."/>
        </authorList>
    </citation>
    <scope>NUCLEOTIDE SEQUENCE [LARGE SCALE GENOMIC DNA]</scope>
    <source>
        <strain evidence="3 4">KIBI-1</strain>
    </source>
</reference>
<dbReference type="STRING" id="229921.ADN01_06530"/>
<feature type="transmembrane region" description="Helical" evidence="1">
    <location>
        <begin position="183"/>
        <end position="205"/>
    </location>
</feature>
<accession>A0A0N8GQY9</accession>
<keyword evidence="1" id="KW-1133">Transmembrane helix</keyword>
<feature type="domain" description="SH3b" evidence="2">
    <location>
        <begin position="49"/>
        <end position="121"/>
    </location>
</feature>
<evidence type="ECO:0000313" key="4">
    <source>
        <dbReference type="Proteomes" id="UP000050501"/>
    </source>
</evidence>
<keyword evidence="4" id="KW-1185">Reference proteome</keyword>
<gene>
    <name evidence="3" type="ORF">ADN01_06530</name>
</gene>
<dbReference type="PROSITE" id="PS51781">
    <property type="entry name" value="SH3B"/>
    <property type="match status" value="1"/>
</dbReference>
<sequence length="208" mass="21709">MKKMVLRSGLFFFVGLMLAAMIWLPSSPKRVLAQRPTADLPTVTSTPGGPTVRVKLENESQINIRSGPGYFYDKVGVLLAGQVANAKGRSAGGDWILIEYPGIPGGLAWVYSPLVDLSPGSLPIIEPPPTPTPIATITIDPTLAAQFVVTAEVTRLPTFTAPPPLAIPTFQDNSPGNGTVGGIPMGLIIVSLAAIGVLVGVFSLAQGR</sequence>
<dbReference type="Pfam" id="PF08239">
    <property type="entry name" value="SH3_3"/>
    <property type="match status" value="1"/>
</dbReference>
<dbReference type="Gene3D" id="2.30.30.40">
    <property type="entry name" value="SH3 Domains"/>
    <property type="match status" value="1"/>
</dbReference>
<evidence type="ECO:0000259" key="2">
    <source>
        <dbReference type="PROSITE" id="PS51781"/>
    </source>
</evidence>
<comment type="caution">
    <text evidence="3">The sequence shown here is derived from an EMBL/GenBank/DDBJ whole genome shotgun (WGS) entry which is preliminary data.</text>
</comment>
<dbReference type="AlphaFoldDB" id="A0A0N8GQY9"/>